<name>A0ABV8RCH3_9SPHN</name>
<comment type="similarity">
    <text evidence="1">Belongs to the FlgD family.</text>
</comment>
<evidence type="ECO:0000256" key="1">
    <source>
        <dbReference type="ARBA" id="ARBA00010577"/>
    </source>
</evidence>
<keyword evidence="5" id="KW-0969">Cilium</keyword>
<evidence type="ECO:0000256" key="4">
    <source>
        <dbReference type="ARBA" id="ARBA00024746"/>
    </source>
</evidence>
<comment type="function">
    <text evidence="4">Required for flagellar hook formation. May act as a scaffolding protein.</text>
</comment>
<protein>
    <recommendedName>
        <fullName evidence="2">Basal-body rod modification protein FlgD</fullName>
    </recommendedName>
</protein>
<keyword evidence="3" id="KW-1005">Bacterial flagellum biogenesis</keyword>
<evidence type="ECO:0000313" key="6">
    <source>
        <dbReference type="Proteomes" id="UP001595887"/>
    </source>
</evidence>
<dbReference type="EMBL" id="JBHSDH010000007">
    <property type="protein sequence ID" value="MFC4291072.1"/>
    <property type="molecule type" value="Genomic_DNA"/>
</dbReference>
<dbReference type="Proteomes" id="UP001595887">
    <property type="component" value="Unassembled WGS sequence"/>
</dbReference>
<evidence type="ECO:0000256" key="3">
    <source>
        <dbReference type="ARBA" id="ARBA00022795"/>
    </source>
</evidence>
<keyword evidence="5" id="KW-0966">Cell projection</keyword>
<proteinExistence type="inferred from homology"/>
<dbReference type="RefSeq" id="WP_381420672.1">
    <property type="nucleotide sequence ID" value="NZ_JBHSDH010000007.1"/>
</dbReference>
<gene>
    <name evidence="5" type="ORF">ACFOWX_01445</name>
</gene>
<evidence type="ECO:0000256" key="2">
    <source>
        <dbReference type="ARBA" id="ARBA00016013"/>
    </source>
</evidence>
<dbReference type="Pfam" id="PF03963">
    <property type="entry name" value="FlgD"/>
    <property type="match status" value="1"/>
</dbReference>
<accession>A0ABV8RCH3</accession>
<reference evidence="6" key="1">
    <citation type="journal article" date="2019" name="Int. J. Syst. Evol. Microbiol.">
        <title>The Global Catalogue of Microorganisms (GCM) 10K type strain sequencing project: providing services to taxonomists for standard genome sequencing and annotation.</title>
        <authorList>
            <consortium name="The Broad Institute Genomics Platform"/>
            <consortium name="The Broad Institute Genome Sequencing Center for Infectious Disease"/>
            <person name="Wu L."/>
            <person name="Ma J."/>
        </authorList>
    </citation>
    <scope>NUCLEOTIDE SEQUENCE [LARGE SCALE GENOMIC DNA]</scope>
    <source>
        <strain evidence="6">CECT 8531</strain>
    </source>
</reference>
<evidence type="ECO:0000313" key="5">
    <source>
        <dbReference type="EMBL" id="MFC4291072.1"/>
    </source>
</evidence>
<keyword evidence="6" id="KW-1185">Reference proteome</keyword>
<sequence>MQVGSVTPNVQASNGQGTNVSQTAQNAFGLEFQSLLRIILTQLTYQDPLKPLDNTEFVSQLAQFSQLQQSQNLNDQVTSLLTAQSATQATSLLGRTVDVNVGGNLLSGTVKSVSFTTGSPTITLETPGGQTISSLSIANVAQIRE</sequence>
<organism evidence="5 6">
    <name type="scientific">Sphingorhabdus arenilitoris</name>
    <dbReference type="NCBI Taxonomy" id="1490041"/>
    <lineage>
        <taxon>Bacteria</taxon>
        <taxon>Pseudomonadati</taxon>
        <taxon>Pseudomonadota</taxon>
        <taxon>Alphaproteobacteria</taxon>
        <taxon>Sphingomonadales</taxon>
        <taxon>Sphingomonadaceae</taxon>
        <taxon>Sphingorhabdus</taxon>
    </lineage>
</organism>
<comment type="caution">
    <text evidence="5">The sequence shown here is derived from an EMBL/GenBank/DDBJ whole genome shotgun (WGS) entry which is preliminary data.</text>
</comment>
<keyword evidence="5" id="KW-0282">Flagellum</keyword>
<dbReference type="InterPro" id="IPR005648">
    <property type="entry name" value="FlgD"/>
</dbReference>